<proteinExistence type="predicted"/>
<dbReference type="EMBL" id="BAABAK010000003">
    <property type="protein sequence ID" value="GAA3955709.1"/>
    <property type="molecule type" value="Genomic_DNA"/>
</dbReference>
<protein>
    <submittedName>
        <fullName evidence="3">Helix-turn-helix transcriptional regulator</fullName>
    </submittedName>
</protein>
<accession>A0ABP7NZA8</accession>
<dbReference type="Gene3D" id="1.10.260.40">
    <property type="entry name" value="lambda repressor-like DNA-binding domains"/>
    <property type="match status" value="1"/>
</dbReference>
<evidence type="ECO:0000256" key="1">
    <source>
        <dbReference type="ARBA" id="ARBA00023125"/>
    </source>
</evidence>
<dbReference type="PROSITE" id="PS50943">
    <property type="entry name" value="HTH_CROC1"/>
    <property type="match status" value="1"/>
</dbReference>
<dbReference type="RefSeq" id="WP_316759702.1">
    <property type="nucleotide sequence ID" value="NZ_BAABAK010000003.1"/>
</dbReference>
<dbReference type="PANTHER" id="PTHR46797">
    <property type="entry name" value="HTH-TYPE TRANSCRIPTIONAL REGULATOR"/>
    <property type="match status" value="1"/>
</dbReference>
<dbReference type="SMART" id="SM00530">
    <property type="entry name" value="HTH_XRE"/>
    <property type="match status" value="1"/>
</dbReference>
<dbReference type="InterPro" id="IPR050807">
    <property type="entry name" value="TransReg_Diox_bact_type"/>
</dbReference>
<dbReference type="InterPro" id="IPR010982">
    <property type="entry name" value="Lambda_DNA-bd_dom_sf"/>
</dbReference>
<dbReference type="InterPro" id="IPR001387">
    <property type="entry name" value="Cro/C1-type_HTH"/>
</dbReference>
<evidence type="ECO:0000313" key="3">
    <source>
        <dbReference type="EMBL" id="GAA3955709.1"/>
    </source>
</evidence>
<keyword evidence="1" id="KW-0238">DNA-binding</keyword>
<dbReference type="Proteomes" id="UP001501081">
    <property type="component" value="Unassembled WGS sequence"/>
</dbReference>
<keyword evidence="4" id="KW-1185">Reference proteome</keyword>
<dbReference type="PANTHER" id="PTHR46797:SF1">
    <property type="entry name" value="METHYLPHOSPHONATE SYNTHASE"/>
    <property type="match status" value="1"/>
</dbReference>
<comment type="caution">
    <text evidence="3">The sequence shown here is derived from an EMBL/GenBank/DDBJ whole genome shotgun (WGS) entry which is preliminary data.</text>
</comment>
<reference evidence="4" key="1">
    <citation type="journal article" date="2019" name="Int. J. Syst. Evol. Microbiol.">
        <title>The Global Catalogue of Microorganisms (GCM) 10K type strain sequencing project: providing services to taxonomists for standard genome sequencing and annotation.</title>
        <authorList>
            <consortium name="The Broad Institute Genomics Platform"/>
            <consortium name="The Broad Institute Genome Sequencing Center for Infectious Disease"/>
            <person name="Wu L."/>
            <person name="Ma J."/>
        </authorList>
    </citation>
    <scope>NUCLEOTIDE SEQUENCE [LARGE SCALE GENOMIC DNA]</scope>
    <source>
        <strain evidence="4">JCM 17338</strain>
    </source>
</reference>
<dbReference type="Pfam" id="PF01381">
    <property type="entry name" value="HTH_3"/>
    <property type="match status" value="1"/>
</dbReference>
<dbReference type="CDD" id="cd00093">
    <property type="entry name" value="HTH_XRE"/>
    <property type="match status" value="1"/>
</dbReference>
<evidence type="ECO:0000259" key="2">
    <source>
        <dbReference type="PROSITE" id="PS50943"/>
    </source>
</evidence>
<evidence type="ECO:0000313" key="4">
    <source>
        <dbReference type="Proteomes" id="UP001501081"/>
    </source>
</evidence>
<organism evidence="3 4">
    <name type="scientific">Pedobacter ginsengiterrae</name>
    <dbReference type="NCBI Taxonomy" id="871696"/>
    <lineage>
        <taxon>Bacteria</taxon>
        <taxon>Pseudomonadati</taxon>
        <taxon>Bacteroidota</taxon>
        <taxon>Sphingobacteriia</taxon>
        <taxon>Sphingobacteriales</taxon>
        <taxon>Sphingobacteriaceae</taxon>
        <taxon>Pedobacter</taxon>
    </lineage>
</organism>
<gene>
    <name evidence="3" type="ORF">GCM10022246_07180</name>
</gene>
<name>A0ABP7NZA8_9SPHI</name>
<sequence length="71" mass="8037">MGKKLGDSLKERRKQLRMTQFDLAELAGISANTLYKIERNQANPTLAVIEKITLILGLELSLSIRQVNINR</sequence>
<feature type="domain" description="HTH cro/C1-type" evidence="2">
    <location>
        <begin position="9"/>
        <end position="63"/>
    </location>
</feature>
<dbReference type="SUPFAM" id="SSF47413">
    <property type="entry name" value="lambda repressor-like DNA-binding domains"/>
    <property type="match status" value="1"/>
</dbReference>